<organism evidence="8 9">
    <name type="scientific">Cinnamomum micranthum f. kanehirae</name>
    <dbReference type="NCBI Taxonomy" id="337451"/>
    <lineage>
        <taxon>Eukaryota</taxon>
        <taxon>Viridiplantae</taxon>
        <taxon>Streptophyta</taxon>
        <taxon>Embryophyta</taxon>
        <taxon>Tracheophyta</taxon>
        <taxon>Spermatophyta</taxon>
        <taxon>Magnoliopsida</taxon>
        <taxon>Magnoliidae</taxon>
        <taxon>Laurales</taxon>
        <taxon>Lauraceae</taxon>
        <taxon>Cinnamomum</taxon>
    </lineage>
</organism>
<feature type="domain" description="GST N-terminal" evidence="7">
    <location>
        <begin position="67"/>
        <end position="145"/>
    </location>
</feature>
<dbReference type="FunFam" id="3.40.30.10:FF:000102">
    <property type="entry name" value="Glutathione S-transferase DHAR3 chloroplastic"/>
    <property type="match status" value="1"/>
</dbReference>
<comment type="similarity">
    <text evidence="4">Belongs to the GST superfamily. DHAR family.</text>
</comment>
<dbReference type="Gene3D" id="3.40.30.10">
    <property type="entry name" value="Glutaredoxin"/>
    <property type="match status" value="1"/>
</dbReference>
<dbReference type="InterPro" id="IPR036282">
    <property type="entry name" value="Glutathione-S-Trfase_C_sf"/>
</dbReference>
<evidence type="ECO:0000313" key="9">
    <source>
        <dbReference type="Proteomes" id="UP000283530"/>
    </source>
</evidence>
<name>A0A3S3NNG0_9MAGN</name>
<keyword evidence="3" id="KW-0560">Oxidoreductase</keyword>
<comment type="caution">
    <text evidence="8">The sequence shown here is derived from an EMBL/GenBank/DDBJ whole genome shotgun (WGS) entry which is preliminary data.</text>
</comment>
<dbReference type="InterPro" id="IPR004045">
    <property type="entry name" value="Glutathione_S-Trfase_N"/>
</dbReference>
<keyword evidence="2 8" id="KW-0808">Transferase</keyword>
<dbReference type="PROSITE" id="PS50404">
    <property type="entry name" value="GST_NTER"/>
    <property type="match status" value="1"/>
</dbReference>
<gene>
    <name evidence="8" type="ORF">CKAN_01201900</name>
</gene>
<dbReference type="CDD" id="cd03201">
    <property type="entry name" value="GST_C_DHAR"/>
    <property type="match status" value="1"/>
</dbReference>
<dbReference type="GO" id="GO:0033355">
    <property type="term" value="P:ascorbate glutathione cycle"/>
    <property type="evidence" value="ECO:0007669"/>
    <property type="project" value="InterPro"/>
</dbReference>
<dbReference type="Gene3D" id="1.20.1050.10">
    <property type="match status" value="1"/>
</dbReference>
<dbReference type="PANTHER" id="PTHR44420">
    <property type="entry name" value="GLUTATHIONE S-TRANSFERASE DHAR2-RELATED"/>
    <property type="match status" value="1"/>
</dbReference>
<comment type="catalytic activity">
    <reaction evidence="5">
        <text>RX + glutathione = an S-substituted glutathione + a halide anion + H(+)</text>
        <dbReference type="Rhea" id="RHEA:16437"/>
        <dbReference type="ChEBI" id="CHEBI:15378"/>
        <dbReference type="ChEBI" id="CHEBI:16042"/>
        <dbReference type="ChEBI" id="CHEBI:17792"/>
        <dbReference type="ChEBI" id="CHEBI:57925"/>
        <dbReference type="ChEBI" id="CHEBI:90779"/>
        <dbReference type="EC" id="2.5.1.18"/>
    </reaction>
</comment>
<dbReference type="EMBL" id="QPKB01000004">
    <property type="protein sequence ID" value="RWR83268.1"/>
    <property type="molecule type" value="Genomic_DNA"/>
</dbReference>
<dbReference type="SFLD" id="SFLDS00019">
    <property type="entry name" value="Glutathione_Transferase_(cytos"/>
    <property type="match status" value="1"/>
</dbReference>
<dbReference type="Proteomes" id="UP000283530">
    <property type="component" value="Unassembled WGS sequence"/>
</dbReference>
<sequence length="269" mass="30032">MSTASFSPSTLSLSSSLFSSCKRISPSFFSISVPKPHTFRPQFRRPKNLHLVMSAVSDPLEICVKGSVTTPGRLGDCPFTQRVLLTLEEKHLPYDVKLIDLANKPEWFLKISPQGKVPLIKLDEKWIADSDVITQALEEKYPDPPLAVPPEKASVGSKIFPAFVSFLKSKDPNDGTEQVLLTELTSFNDHIRENGPFINGKQISSADLSLGPKLYHLEIALGHYKKWSVPESLPYVRSYMKSIFSLDSFTKTRAQPEDVIAGWRPKVMG</sequence>
<protein>
    <submittedName>
        <fullName evidence="8">Glutathione S-transferase DHAR3, chloroplastic</fullName>
    </submittedName>
</protein>
<dbReference type="CDD" id="cd00570">
    <property type="entry name" value="GST_N_family"/>
    <property type="match status" value="1"/>
</dbReference>
<evidence type="ECO:0000256" key="6">
    <source>
        <dbReference type="ARBA" id="ARBA00049544"/>
    </source>
</evidence>
<evidence type="ECO:0000259" key="7">
    <source>
        <dbReference type="PROSITE" id="PS50404"/>
    </source>
</evidence>
<dbReference type="InterPro" id="IPR044627">
    <property type="entry name" value="DHAR1/2/3/4"/>
</dbReference>
<accession>A0A3S3NNG0</accession>
<dbReference type="SFLD" id="SFLDG00358">
    <property type="entry name" value="Main_(cytGST)"/>
    <property type="match status" value="1"/>
</dbReference>
<dbReference type="Pfam" id="PF13409">
    <property type="entry name" value="GST_N_2"/>
    <property type="match status" value="1"/>
</dbReference>
<keyword evidence="1" id="KW-0216">Detoxification</keyword>
<dbReference type="GO" id="GO:0045174">
    <property type="term" value="F:glutathione dehydrogenase (ascorbate) activity"/>
    <property type="evidence" value="ECO:0007669"/>
    <property type="project" value="UniProtKB-EC"/>
</dbReference>
<reference evidence="8 9" key="1">
    <citation type="journal article" date="2019" name="Nat. Plants">
        <title>Stout camphor tree genome fills gaps in understanding of flowering plant genome evolution.</title>
        <authorList>
            <person name="Chaw S.M."/>
            <person name="Liu Y.C."/>
            <person name="Wu Y.W."/>
            <person name="Wang H.Y."/>
            <person name="Lin C.I."/>
            <person name="Wu C.S."/>
            <person name="Ke H.M."/>
            <person name="Chang L.Y."/>
            <person name="Hsu C.Y."/>
            <person name="Yang H.T."/>
            <person name="Sudianto E."/>
            <person name="Hsu M.H."/>
            <person name="Wu K.P."/>
            <person name="Wang L.N."/>
            <person name="Leebens-Mack J.H."/>
            <person name="Tsai I.J."/>
        </authorList>
    </citation>
    <scope>NUCLEOTIDE SEQUENCE [LARGE SCALE GENOMIC DNA]</scope>
    <source>
        <strain evidence="9">cv. Chaw 1501</strain>
        <tissue evidence="8">Young leaves</tissue>
    </source>
</reference>
<evidence type="ECO:0000256" key="2">
    <source>
        <dbReference type="ARBA" id="ARBA00022679"/>
    </source>
</evidence>
<dbReference type="PANTHER" id="PTHR44420:SF1">
    <property type="entry name" value="GLUTATHIONE S-TRANSFERASE DHAR3, CHLOROPLASTIC"/>
    <property type="match status" value="1"/>
</dbReference>
<dbReference type="SUPFAM" id="SSF52833">
    <property type="entry name" value="Thioredoxin-like"/>
    <property type="match status" value="1"/>
</dbReference>
<proteinExistence type="inferred from homology"/>
<dbReference type="OrthoDB" id="1935530at2759"/>
<dbReference type="InterPro" id="IPR040079">
    <property type="entry name" value="Glutathione_S-Trfase"/>
</dbReference>
<evidence type="ECO:0000256" key="4">
    <source>
        <dbReference type="ARBA" id="ARBA00024194"/>
    </source>
</evidence>
<evidence type="ECO:0000313" key="8">
    <source>
        <dbReference type="EMBL" id="RWR83268.1"/>
    </source>
</evidence>
<dbReference type="AlphaFoldDB" id="A0A3S3NNG0"/>
<evidence type="ECO:0000256" key="3">
    <source>
        <dbReference type="ARBA" id="ARBA00023002"/>
    </source>
</evidence>
<evidence type="ECO:0000256" key="1">
    <source>
        <dbReference type="ARBA" id="ARBA00022575"/>
    </source>
</evidence>
<dbReference type="FunFam" id="1.20.1050.10:FF:000029">
    <property type="entry name" value="Glutathione S-transferase DHAR3, chloroplastic"/>
    <property type="match status" value="1"/>
</dbReference>
<dbReference type="STRING" id="337451.A0A3S3NNG0"/>
<keyword evidence="9" id="KW-1185">Reference proteome</keyword>
<dbReference type="GO" id="GO:0004364">
    <property type="term" value="F:glutathione transferase activity"/>
    <property type="evidence" value="ECO:0007669"/>
    <property type="project" value="UniProtKB-EC"/>
</dbReference>
<dbReference type="SUPFAM" id="SSF47616">
    <property type="entry name" value="GST C-terminal domain-like"/>
    <property type="match status" value="1"/>
</dbReference>
<comment type="catalytic activity">
    <reaction evidence="6">
        <text>L-dehydroascorbate + 2 glutathione = glutathione disulfide + L-ascorbate</text>
        <dbReference type="Rhea" id="RHEA:24424"/>
        <dbReference type="ChEBI" id="CHEBI:38290"/>
        <dbReference type="ChEBI" id="CHEBI:57925"/>
        <dbReference type="ChEBI" id="CHEBI:58297"/>
        <dbReference type="ChEBI" id="CHEBI:58539"/>
        <dbReference type="EC" id="1.8.5.1"/>
    </reaction>
</comment>
<evidence type="ECO:0000256" key="5">
    <source>
        <dbReference type="ARBA" id="ARBA00047960"/>
    </source>
</evidence>
<dbReference type="InterPro" id="IPR036249">
    <property type="entry name" value="Thioredoxin-like_sf"/>
</dbReference>